<sequence length="80" mass="8817">MLPRNKVRNRVRSGQMATSQHAAHLPIDRVMMEALASVTHEPPRCRTMAAGGSMFPRGSRPLLHAPFSLLAYPVALVLRS</sequence>
<evidence type="ECO:0000313" key="3">
    <source>
        <dbReference type="Proteomes" id="UP000837857"/>
    </source>
</evidence>
<protein>
    <submittedName>
        <fullName evidence="2">Uncharacterized protein</fullName>
    </submittedName>
</protein>
<feature type="non-terminal residue" evidence="2">
    <location>
        <position position="80"/>
    </location>
</feature>
<feature type="region of interest" description="Disordered" evidence="1">
    <location>
        <begin position="1"/>
        <end position="20"/>
    </location>
</feature>
<reference evidence="2" key="1">
    <citation type="submission" date="2022-03" db="EMBL/GenBank/DDBJ databases">
        <authorList>
            <person name="Martin H S."/>
        </authorList>
    </citation>
    <scope>NUCLEOTIDE SEQUENCE</scope>
</reference>
<evidence type="ECO:0000313" key="2">
    <source>
        <dbReference type="EMBL" id="CAH2054581.1"/>
    </source>
</evidence>
<feature type="compositionally biased region" description="Basic residues" evidence="1">
    <location>
        <begin position="1"/>
        <end position="11"/>
    </location>
</feature>
<organism evidence="2 3">
    <name type="scientific">Iphiclides podalirius</name>
    <name type="common">scarce swallowtail</name>
    <dbReference type="NCBI Taxonomy" id="110791"/>
    <lineage>
        <taxon>Eukaryota</taxon>
        <taxon>Metazoa</taxon>
        <taxon>Ecdysozoa</taxon>
        <taxon>Arthropoda</taxon>
        <taxon>Hexapoda</taxon>
        <taxon>Insecta</taxon>
        <taxon>Pterygota</taxon>
        <taxon>Neoptera</taxon>
        <taxon>Endopterygota</taxon>
        <taxon>Lepidoptera</taxon>
        <taxon>Glossata</taxon>
        <taxon>Ditrysia</taxon>
        <taxon>Papilionoidea</taxon>
        <taxon>Papilionidae</taxon>
        <taxon>Papilioninae</taxon>
        <taxon>Iphiclides</taxon>
    </lineage>
</organism>
<proteinExistence type="predicted"/>
<dbReference type="Proteomes" id="UP000837857">
    <property type="component" value="Chromosome 21"/>
</dbReference>
<dbReference type="EMBL" id="OW152833">
    <property type="protein sequence ID" value="CAH2054581.1"/>
    <property type="molecule type" value="Genomic_DNA"/>
</dbReference>
<evidence type="ECO:0000256" key="1">
    <source>
        <dbReference type="SAM" id="MobiDB-lite"/>
    </source>
</evidence>
<gene>
    <name evidence="2" type="ORF">IPOD504_LOCUS8689</name>
</gene>
<accession>A0ABN8ICL5</accession>
<name>A0ABN8ICL5_9NEOP</name>
<keyword evidence="3" id="KW-1185">Reference proteome</keyword>